<dbReference type="Pfam" id="PF21997">
    <property type="entry name" value="DUF6928"/>
    <property type="match status" value="1"/>
</dbReference>
<evidence type="ECO:0000313" key="3">
    <source>
        <dbReference type="Proteomes" id="UP001596226"/>
    </source>
</evidence>
<evidence type="ECO:0000313" key="2">
    <source>
        <dbReference type="EMBL" id="MFC5922491.1"/>
    </source>
</evidence>
<reference evidence="3" key="1">
    <citation type="journal article" date="2019" name="Int. J. Syst. Evol. Microbiol.">
        <title>The Global Catalogue of Microorganisms (GCM) 10K type strain sequencing project: providing services to taxonomists for standard genome sequencing and annotation.</title>
        <authorList>
            <consortium name="The Broad Institute Genomics Platform"/>
            <consortium name="The Broad Institute Genome Sequencing Center for Infectious Disease"/>
            <person name="Wu L."/>
            <person name="Ma J."/>
        </authorList>
    </citation>
    <scope>NUCLEOTIDE SEQUENCE [LARGE SCALE GENOMIC DNA]</scope>
    <source>
        <strain evidence="3">CGMCC 4.7144</strain>
    </source>
</reference>
<dbReference type="EMBL" id="JBHSQS010000002">
    <property type="protein sequence ID" value="MFC5922491.1"/>
    <property type="molecule type" value="Genomic_DNA"/>
</dbReference>
<keyword evidence="3" id="KW-1185">Reference proteome</keyword>
<name>A0ABW1GZ64_9ACTN</name>
<feature type="region of interest" description="Disordered" evidence="1">
    <location>
        <begin position="228"/>
        <end position="248"/>
    </location>
</feature>
<dbReference type="InterPro" id="IPR053847">
    <property type="entry name" value="DUF6928"/>
</dbReference>
<dbReference type="Proteomes" id="UP001596226">
    <property type="component" value="Unassembled WGS sequence"/>
</dbReference>
<evidence type="ECO:0000256" key="1">
    <source>
        <dbReference type="SAM" id="MobiDB-lite"/>
    </source>
</evidence>
<proteinExistence type="predicted"/>
<organism evidence="2 3">
    <name type="scientific">Micromonospora vulcania</name>
    <dbReference type="NCBI Taxonomy" id="1441873"/>
    <lineage>
        <taxon>Bacteria</taxon>
        <taxon>Bacillati</taxon>
        <taxon>Actinomycetota</taxon>
        <taxon>Actinomycetes</taxon>
        <taxon>Micromonosporales</taxon>
        <taxon>Micromonosporaceae</taxon>
        <taxon>Micromonospora</taxon>
    </lineage>
</organism>
<protein>
    <submittedName>
        <fullName evidence="2">DUF6928 family protein</fullName>
    </submittedName>
</protein>
<gene>
    <name evidence="2" type="ORF">ACFQGL_03940</name>
</gene>
<dbReference type="RefSeq" id="WP_377505417.1">
    <property type="nucleotide sequence ID" value="NZ_JBHSQS010000002.1"/>
</dbReference>
<sequence length="248" mass="26935">MGAKTALLAFVEGDIRSALRGATRSERVEAEVLVRQIHPGCAVTPADDGTLLDDTYPPDDITYATRVGGVELYCDRRFMLDRPSELPAHLRQAGAGRRIVLHGMHSVVDWLGFAVWVDGVLERSLSLSPDGGIRENIGEPYDFELPYWAGEHPVEVLPGGPYPLPFHPLELGEEALRALFGFVIEGRPDPTDIDAEAVYLHGFQVTDASGEEQAAPAAQLAAALRTMGPPRRLRMGSDGTLREADLGE</sequence>
<accession>A0ABW1GZ64</accession>
<comment type="caution">
    <text evidence="2">The sequence shown here is derived from an EMBL/GenBank/DDBJ whole genome shotgun (WGS) entry which is preliminary data.</text>
</comment>